<keyword evidence="2" id="KW-1185">Reference proteome</keyword>
<proteinExistence type="predicted"/>
<evidence type="ECO:0000313" key="2">
    <source>
        <dbReference type="Proteomes" id="UP000460287"/>
    </source>
</evidence>
<name>A0A7X2MYF6_9CLOT</name>
<dbReference type="Proteomes" id="UP000460287">
    <property type="component" value="Unassembled WGS sequence"/>
</dbReference>
<accession>A0A7X2MYF6</accession>
<comment type="caution">
    <text evidence="1">The sequence shown here is derived from an EMBL/GenBank/DDBJ whole genome shotgun (WGS) entry which is preliminary data.</text>
</comment>
<dbReference type="EMBL" id="VULX01000010">
    <property type="protein sequence ID" value="MSR91386.1"/>
    <property type="molecule type" value="Genomic_DNA"/>
</dbReference>
<organism evidence="1 2">
    <name type="scientific">Inconstantimicrobium porci</name>
    <dbReference type="NCBI Taxonomy" id="2652291"/>
    <lineage>
        <taxon>Bacteria</taxon>
        <taxon>Bacillati</taxon>
        <taxon>Bacillota</taxon>
        <taxon>Clostridia</taxon>
        <taxon>Eubacteriales</taxon>
        <taxon>Clostridiaceae</taxon>
        <taxon>Inconstantimicrobium</taxon>
    </lineage>
</organism>
<protein>
    <submittedName>
        <fullName evidence="1">Uncharacterized protein</fullName>
    </submittedName>
</protein>
<dbReference type="RefSeq" id="WP_154531279.1">
    <property type="nucleotide sequence ID" value="NZ_JAQXTV010000077.1"/>
</dbReference>
<evidence type="ECO:0000313" key="1">
    <source>
        <dbReference type="EMBL" id="MSR91386.1"/>
    </source>
</evidence>
<sequence length="489" mass="56681">MGEIFRTVLFDKFKVNYENLLGRDFDSFYDSLRADLTSIDDIQGRELILKNIFSNVKKTKKRWLDKILRDKSSQYMQDIEFAKSEFNKVLNKKLSLKKFESYFGTTDLETYIKNKLEPLEEWKNSTESLLTDFPMLKVMNKVALKSAFRNDIIVVYSKLCYEEESRKDNTTKVPTILSQIPVDTTSKMSFLTEEQKKDLDKRTNIDTPSTIDRYIMIDENEQNKLLLQLEQKTYIQIKEGGNSGEVSDLLTQIALIKSVKYLNPLDVKIISYYYTHFHKIVLGDPIEKSIYQIVLDLGLSNQVKNYEAVENSIAKLGSTKLSYNLEGNSVNGILLESSIYVSNGVKMARVYLGSILKELIIKKSTLEYDGDIFNSLGGDAQQLAIWLQKRRYKASITNEGYDETIHLSKFSTAIYWNTKRLDRKRDRIIKALDELKKSNLIIKDFTYAKKIFSFEVEYIPLSPIELARINTPVSEKQNVIEGNHLKRIE</sequence>
<dbReference type="AlphaFoldDB" id="A0A7X2MYF6"/>
<reference evidence="1 2" key="1">
    <citation type="submission" date="2019-08" db="EMBL/GenBank/DDBJ databases">
        <title>In-depth cultivation of the pig gut microbiome towards novel bacterial diversity and tailored functional studies.</title>
        <authorList>
            <person name="Wylensek D."/>
            <person name="Hitch T.C.A."/>
            <person name="Clavel T."/>
        </authorList>
    </citation>
    <scope>NUCLEOTIDE SEQUENCE [LARGE SCALE GENOMIC DNA]</scope>
    <source>
        <strain evidence="1 2">WCA-383-APC-5B</strain>
    </source>
</reference>
<gene>
    <name evidence="1" type="ORF">FYJ33_08155</name>
</gene>